<dbReference type="EMBL" id="JAGEOK010000063">
    <property type="protein sequence ID" value="MBO2445145.1"/>
    <property type="molecule type" value="Genomic_DNA"/>
</dbReference>
<dbReference type="Gene3D" id="2.60.120.10">
    <property type="entry name" value="Jelly Rolls"/>
    <property type="match status" value="1"/>
</dbReference>
<reference evidence="1 2" key="1">
    <citation type="submission" date="2021-03" db="EMBL/GenBank/DDBJ databases">
        <authorList>
            <person name="Kanchanasin P."/>
            <person name="Saeng-In P."/>
            <person name="Phongsopitanun W."/>
            <person name="Yuki M."/>
            <person name="Kudo T."/>
            <person name="Ohkuma M."/>
            <person name="Tanasupawat S."/>
        </authorList>
    </citation>
    <scope>NUCLEOTIDE SEQUENCE [LARGE SCALE GENOMIC DNA]</scope>
    <source>
        <strain evidence="1 2">L46</strain>
    </source>
</reference>
<sequence length="345" mass="38371">MKLQDLCEVFCTSDFPGLGVQAHPNRSSVLEARAAVTAAVQDDELLLDCVARELAMLENHELRRSLVPFHIISDLGIAFAFGYHPPGARPGPHEHTAWTITAVCRNELEMRTWDRDESYRRRELVPKNRFQAVSGRVGFVYDPCIHEPRNVSADWSMSLHVISPLDGERPTSETESPPPGLDMGFMPSPEADQHPYRRVQAARQRQTFVRELHGLITSTGRRQARDLYGQCLRLGPPGLRRAADGRDHIEQSWTLTRTHPGLALDHHRADGSVTLYAQTPAGASAEIVIDDVACAAIELAAREQSFEVRDLPGALSSEERRSIGEALERTGLTLFHPQAGWLITA</sequence>
<proteinExistence type="predicted"/>
<evidence type="ECO:0000313" key="1">
    <source>
        <dbReference type="EMBL" id="MBO2445145.1"/>
    </source>
</evidence>
<dbReference type="Proteomes" id="UP000666915">
    <property type="component" value="Unassembled WGS sequence"/>
</dbReference>
<accession>A0ABS3RGC3</accession>
<evidence type="ECO:0000313" key="2">
    <source>
        <dbReference type="Proteomes" id="UP000666915"/>
    </source>
</evidence>
<organism evidence="1 2">
    <name type="scientific">Actinomadura nitritigenes</name>
    <dbReference type="NCBI Taxonomy" id="134602"/>
    <lineage>
        <taxon>Bacteria</taxon>
        <taxon>Bacillati</taxon>
        <taxon>Actinomycetota</taxon>
        <taxon>Actinomycetes</taxon>
        <taxon>Streptosporangiales</taxon>
        <taxon>Thermomonosporaceae</taxon>
        <taxon>Actinomadura</taxon>
    </lineage>
</organism>
<name>A0ABS3RGC3_9ACTN</name>
<dbReference type="RefSeq" id="WP_208274228.1">
    <property type="nucleotide sequence ID" value="NZ_BAAAGM010000076.1"/>
</dbReference>
<gene>
    <name evidence="1" type="ORF">J4557_47340</name>
</gene>
<protein>
    <submittedName>
        <fullName evidence="1">Uncharacterized protein</fullName>
    </submittedName>
</protein>
<comment type="caution">
    <text evidence="1">The sequence shown here is derived from an EMBL/GenBank/DDBJ whole genome shotgun (WGS) entry which is preliminary data.</text>
</comment>
<dbReference type="InterPro" id="IPR011051">
    <property type="entry name" value="RmlC_Cupin_sf"/>
</dbReference>
<keyword evidence="2" id="KW-1185">Reference proteome</keyword>
<dbReference type="InterPro" id="IPR014710">
    <property type="entry name" value="RmlC-like_jellyroll"/>
</dbReference>
<dbReference type="SUPFAM" id="SSF51182">
    <property type="entry name" value="RmlC-like cupins"/>
    <property type="match status" value="1"/>
</dbReference>